<organism evidence="2">
    <name type="scientific">marine sediment metagenome</name>
    <dbReference type="NCBI Taxonomy" id="412755"/>
    <lineage>
        <taxon>unclassified sequences</taxon>
        <taxon>metagenomes</taxon>
        <taxon>ecological metagenomes</taxon>
    </lineage>
</organism>
<dbReference type="EMBL" id="LAZR01000207">
    <property type="protein sequence ID" value="KKN81966.1"/>
    <property type="molecule type" value="Genomic_DNA"/>
</dbReference>
<reference evidence="2" key="1">
    <citation type="journal article" date="2015" name="Nature">
        <title>Complex archaea that bridge the gap between prokaryotes and eukaryotes.</title>
        <authorList>
            <person name="Spang A."/>
            <person name="Saw J.H."/>
            <person name="Jorgensen S.L."/>
            <person name="Zaremba-Niedzwiedzka K."/>
            <person name="Martijn J."/>
            <person name="Lind A.E."/>
            <person name="van Eijk R."/>
            <person name="Schleper C."/>
            <person name="Guy L."/>
            <person name="Ettema T.J."/>
        </authorList>
    </citation>
    <scope>NUCLEOTIDE SEQUENCE</scope>
</reference>
<sequence length="77" mass="9076">MKQISFAQAEHQNNKKVTRRERFLGQMLRIYFLQQWYALVDEALEDAIYDSQAMRDFICIDLVIKSVPDATDLSYSV</sequence>
<dbReference type="AlphaFoldDB" id="A0A0F9W8H4"/>
<evidence type="ECO:0000259" key="1">
    <source>
        <dbReference type="Pfam" id="PF05598"/>
    </source>
</evidence>
<accession>A0A0F9W8H4</accession>
<comment type="caution">
    <text evidence="2">The sequence shown here is derived from an EMBL/GenBank/DDBJ whole genome shotgun (WGS) entry which is preliminary data.</text>
</comment>
<feature type="domain" description="Transposase InsH N-terminal" evidence="1">
    <location>
        <begin position="25"/>
        <end position="74"/>
    </location>
</feature>
<dbReference type="Pfam" id="PF05598">
    <property type="entry name" value="DUF772"/>
    <property type="match status" value="1"/>
</dbReference>
<evidence type="ECO:0000313" key="2">
    <source>
        <dbReference type="EMBL" id="KKN81966.1"/>
    </source>
</evidence>
<dbReference type="InterPro" id="IPR008490">
    <property type="entry name" value="Transposase_InsH_N"/>
</dbReference>
<name>A0A0F9W8H4_9ZZZZ</name>
<proteinExistence type="predicted"/>
<protein>
    <recommendedName>
        <fullName evidence="1">Transposase InsH N-terminal domain-containing protein</fullName>
    </recommendedName>
</protein>
<gene>
    <name evidence="2" type="ORF">LCGC14_0314130</name>
</gene>